<proteinExistence type="predicted"/>
<dbReference type="RefSeq" id="WP_057319502.1">
    <property type="nucleotide sequence ID" value="NZ_AP019729.1"/>
</dbReference>
<dbReference type="Gene3D" id="3.30.40.220">
    <property type="match status" value="1"/>
</dbReference>
<evidence type="ECO:0000313" key="1">
    <source>
        <dbReference type="EMBL" id="CUN22174.1"/>
    </source>
</evidence>
<dbReference type="AlphaFoldDB" id="A0A173V560"/>
<dbReference type="EMBL" id="CYXP01000006">
    <property type="protein sequence ID" value="CUN22174.1"/>
    <property type="molecule type" value="Genomic_DNA"/>
</dbReference>
<reference evidence="1 2" key="1">
    <citation type="submission" date="2015-09" db="EMBL/GenBank/DDBJ databases">
        <authorList>
            <consortium name="Pathogen Informatics"/>
        </authorList>
    </citation>
    <scope>NUCLEOTIDE SEQUENCE [LARGE SCALE GENOMIC DNA]</scope>
    <source>
        <strain evidence="1 2">2789STDY5608872</strain>
    </source>
</reference>
<sequence length="216" mass="24996">MKYLFNVGDKVDNFTLLEHIRIETAAGNKEWRWKCIDETGMFYYMRPRALHLKAQKAQKAIDRIVNSDYYEQMGLNQMGLRKKVFSEYISNAARRGIPMNLKFEEFNHLINQDCYYCGSHPYVHKSLIPRANKAEPMLKHNGVDRLDSSIGYEKFNCVPCCFKCNRAKDTMSSEEFIDHIERIHNHIFSEGSTTIPKGSTLEMYAGGKGASPHLIE</sequence>
<evidence type="ECO:0008006" key="3">
    <source>
        <dbReference type="Google" id="ProtNLM"/>
    </source>
</evidence>
<evidence type="ECO:0000313" key="2">
    <source>
        <dbReference type="Proteomes" id="UP000095591"/>
    </source>
</evidence>
<accession>A0A173V560</accession>
<name>A0A173V560_PARDI</name>
<gene>
    <name evidence="1" type="ORF">ERS852429_02618</name>
</gene>
<dbReference type="Proteomes" id="UP000095591">
    <property type="component" value="Unassembled WGS sequence"/>
</dbReference>
<organism evidence="1 2">
    <name type="scientific">Parabacteroides distasonis</name>
    <dbReference type="NCBI Taxonomy" id="823"/>
    <lineage>
        <taxon>Bacteria</taxon>
        <taxon>Pseudomonadati</taxon>
        <taxon>Bacteroidota</taxon>
        <taxon>Bacteroidia</taxon>
        <taxon>Bacteroidales</taxon>
        <taxon>Tannerellaceae</taxon>
        <taxon>Parabacteroides</taxon>
    </lineage>
</organism>
<protein>
    <recommendedName>
        <fullName evidence="3">HNH endonuclease</fullName>
    </recommendedName>
</protein>